<dbReference type="CDD" id="cd01671">
    <property type="entry name" value="CARD"/>
    <property type="match status" value="1"/>
</dbReference>
<dbReference type="InterPro" id="IPR001315">
    <property type="entry name" value="CARD"/>
</dbReference>
<reference evidence="4" key="1">
    <citation type="submission" date="2025-08" db="UniProtKB">
        <authorList>
            <consortium name="RefSeq"/>
        </authorList>
    </citation>
    <scope>IDENTIFICATION</scope>
</reference>
<dbReference type="InterPro" id="IPR011029">
    <property type="entry name" value="DEATH-like_dom_sf"/>
</dbReference>
<protein>
    <submittedName>
        <fullName evidence="4">Eukaryotic translation initiation factor 4 gamma-like</fullName>
    </submittedName>
</protein>
<dbReference type="Gene3D" id="1.10.533.10">
    <property type="entry name" value="Death Domain, Fas"/>
    <property type="match status" value="1"/>
</dbReference>
<evidence type="ECO:0000259" key="2">
    <source>
        <dbReference type="PROSITE" id="PS50209"/>
    </source>
</evidence>
<proteinExistence type="predicted"/>
<evidence type="ECO:0000313" key="4">
    <source>
        <dbReference type="RefSeq" id="XP_029645552.1"/>
    </source>
</evidence>
<feature type="compositionally biased region" description="Acidic residues" evidence="1">
    <location>
        <begin position="172"/>
        <end position="184"/>
    </location>
</feature>
<dbReference type="Pfam" id="PF00619">
    <property type="entry name" value="CARD"/>
    <property type="match status" value="1"/>
</dbReference>
<name>A0A6P7T5J6_9MOLL</name>
<organism evidence="3 4">
    <name type="scientific">Octopus sinensis</name>
    <name type="common">East Asian common octopus</name>
    <dbReference type="NCBI Taxonomy" id="2607531"/>
    <lineage>
        <taxon>Eukaryota</taxon>
        <taxon>Metazoa</taxon>
        <taxon>Spiralia</taxon>
        <taxon>Lophotrochozoa</taxon>
        <taxon>Mollusca</taxon>
        <taxon>Cephalopoda</taxon>
        <taxon>Coleoidea</taxon>
        <taxon>Octopodiformes</taxon>
        <taxon>Octopoda</taxon>
        <taxon>Incirrata</taxon>
        <taxon>Octopodidae</taxon>
        <taxon>Octopus</taxon>
    </lineage>
</organism>
<dbReference type="SUPFAM" id="SSF47986">
    <property type="entry name" value="DEATH domain"/>
    <property type="match status" value="1"/>
</dbReference>
<dbReference type="AlphaFoldDB" id="A0A6P7T5J6"/>
<feature type="compositionally biased region" description="Basic and acidic residues" evidence="1">
    <location>
        <begin position="102"/>
        <end position="171"/>
    </location>
</feature>
<gene>
    <name evidence="4" type="primary">LOC115219511</name>
</gene>
<feature type="domain" description="CARD" evidence="2">
    <location>
        <begin position="6"/>
        <end position="106"/>
    </location>
</feature>
<keyword evidence="3" id="KW-1185">Reference proteome</keyword>
<evidence type="ECO:0000313" key="3">
    <source>
        <dbReference type="Proteomes" id="UP000515154"/>
    </source>
</evidence>
<dbReference type="PROSITE" id="PS50209">
    <property type="entry name" value="CARD"/>
    <property type="match status" value="1"/>
</dbReference>
<dbReference type="Proteomes" id="UP000515154">
    <property type="component" value="Linkage group LG14"/>
</dbReference>
<feature type="region of interest" description="Disordered" evidence="1">
    <location>
        <begin position="102"/>
        <end position="184"/>
    </location>
</feature>
<dbReference type="KEGG" id="osn:115219511"/>
<evidence type="ECO:0000256" key="1">
    <source>
        <dbReference type="SAM" id="MobiDB-lite"/>
    </source>
</evidence>
<dbReference type="GO" id="GO:0042981">
    <property type="term" value="P:regulation of apoptotic process"/>
    <property type="evidence" value="ECO:0007669"/>
    <property type="project" value="InterPro"/>
</dbReference>
<sequence length="184" mass="21203">MMAALQQMSNAKIIQRYYEVLVNSLDSVGIKKIIDRLLSHSLILIENKNEIQTEKTPEDKSRKLLDIILNQVRTEDNENKSEFFDEFMKVLNEVDKNLASSMKKEAEEKAKKEAEEKAKKEAEEKAKKEAEEKAKKEAEEKAKKEAEEKAKKEAEEKAKKEAEEKAKKEAEEKAEEEETLAALM</sequence>
<accession>A0A6P7T5J6</accession>
<dbReference type="RefSeq" id="XP_029645552.1">
    <property type="nucleotide sequence ID" value="XM_029789692.2"/>
</dbReference>